<dbReference type="Pfam" id="PF00498">
    <property type="entry name" value="FHA"/>
    <property type="match status" value="1"/>
</dbReference>
<sequence>MSSRSRKRRRNIIEEEEKNVEVNKFECPKWAGKPEIGLHVDIIKEGSVKSKIIIDSKKCYFFGRNKEMCDFHTYHSSCSRIHAALVWHSKVKKPFLMDLGSTHGTFICNERIEPNIFKVVEFDVEFRFGVSTRKYIIRCRPKGSIEHLNRAINNINESLNISLPASNIELDNLTEFNTARNQRLDKIVILDNANSTIRKKHKNRVKFSNIDDIINPEDVDPSIGRFQNLVSTTFVQKRKGLQQASMQNASALSFDAMNNRKVTRTSKSTTDDYEDYTFKTNSTNIPNLAPVVIDQGDQYELSLVISKNKEIIVPEELPDSDRIYTKTSRKVYAKESWPGRKSGLNSLI</sequence>
<dbReference type="PROSITE" id="PS50006">
    <property type="entry name" value="FHA_DOMAIN"/>
    <property type="match status" value="1"/>
</dbReference>
<dbReference type="EMBL" id="LWCA01000800">
    <property type="protein sequence ID" value="OAF66891.1"/>
    <property type="molecule type" value="Genomic_DNA"/>
</dbReference>
<evidence type="ECO:0000313" key="2">
    <source>
        <dbReference type="EMBL" id="OAF66891.1"/>
    </source>
</evidence>
<keyword evidence="3" id="KW-1185">Reference proteome</keyword>
<dbReference type="InterPro" id="IPR008984">
    <property type="entry name" value="SMAD_FHA_dom_sf"/>
</dbReference>
<dbReference type="Gene3D" id="6.10.250.1290">
    <property type="match status" value="1"/>
</dbReference>
<dbReference type="InterPro" id="IPR000253">
    <property type="entry name" value="FHA_dom"/>
</dbReference>
<accession>A0A177AZT3</accession>
<evidence type="ECO:0000259" key="1">
    <source>
        <dbReference type="PROSITE" id="PS50006"/>
    </source>
</evidence>
<reference evidence="2 3" key="1">
    <citation type="submission" date="2016-04" db="EMBL/GenBank/DDBJ databases">
        <title>The genome of Intoshia linei affirms orthonectids as highly simplified spiralians.</title>
        <authorList>
            <person name="Mikhailov K.V."/>
            <person name="Slusarev G.S."/>
            <person name="Nikitin M.A."/>
            <person name="Logacheva M.D."/>
            <person name="Penin A."/>
            <person name="Aleoshin V."/>
            <person name="Panchin Y.V."/>
        </authorList>
    </citation>
    <scope>NUCLEOTIDE SEQUENCE [LARGE SCALE GENOMIC DNA]</scope>
    <source>
        <strain evidence="2">Intl2013</strain>
        <tissue evidence="2">Whole animal</tissue>
    </source>
</reference>
<dbReference type="OrthoDB" id="4096268at2759"/>
<dbReference type="FunFam" id="2.60.200.20:FF:000019">
    <property type="entry name" value="Nuclear inhibitor of protein phosphatase"/>
    <property type="match status" value="1"/>
</dbReference>
<dbReference type="Proteomes" id="UP000078046">
    <property type="component" value="Unassembled WGS sequence"/>
</dbReference>
<protein>
    <recommendedName>
        <fullName evidence="1">FHA domain-containing protein</fullName>
    </recommendedName>
</protein>
<dbReference type="Gene3D" id="2.60.200.20">
    <property type="match status" value="1"/>
</dbReference>
<name>A0A177AZT3_9BILA</name>
<comment type="caution">
    <text evidence="2">The sequence shown here is derived from an EMBL/GenBank/DDBJ whole genome shotgun (WGS) entry which is preliminary data.</text>
</comment>
<gene>
    <name evidence="2" type="ORF">A3Q56_05390</name>
</gene>
<dbReference type="SUPFAM" id="SSF49879">
    <property type="entry name" value="SMAD/FHA domain"/>
    <property type="match status" value="1"/>
</dbReference>
<dbReference type="CDD" id="cd22674">
    <property type="entry name" value="FHA_PPP1R8"/>
    <property type="match status" value="1"/>
</dbReference>
<dbReference type="AlphaFoldDB" id="A0A177AZT3"/>
<dbReference type="InterPro" id="IPR050923">
    <property type="entry name" value="Cell_Proc_Reg/RNA_Proc"/>
</dbReference>
<organism evidence="2 3">
    <name type="scientific">Intoshia linei</name>
    <dbReference type="NCBI Taxonomy" id="1819745"/>
    <lineage>
        <taxon>Eukaryota</taxon>
        <taxon>Metazoa</taxon>
        <taxon>Spiralia</taxon>
        <taxon>Lophotrochozoa</taxon>
        <taxon>Mesozoa</taxon>
        <taxon>Orthonectida</taxon>
        <taxon>Rhopaluridae</taxon>
        <taxon>Intoshia</taxon>
    </lineage>
</organism>
<proteinExistence type="predicted"/>
<dbReference type="SMART" id="SM00240">
    <property type="entry name" value="FHA"/>
    <property type="match status" value="1"/>
</dbReference>
<dbReference type="PANTHER" id="PTHR23308">
    <property type="entry name" value="NUCLEAR INHIBITOR OF PROTEIN PHOSPHATASE-1"/>
    <property type="match status" value="1"/>
</dbReference>
<feature type="domain" description="FHA" evidence="1">
    <location>
        <begin position="60"/>
        <end position="112"/>
    </location>
</feature>
<evidence type="ECO:0000313" key="3">
    <source>
        <dbReference type="Proteomes" id="UP000078046"/>
    </source>
</evidence>